<name>A0A0K2V2V6_LEPSM</name>
<dbReference type="EMBL" id="HACA01027289">
    <property type="protein sequence ID" value="CDW44650.1"/>
    <property type="molecule type" value="Transcribed_RNA"/>
</dbReference>
<accession>A0A0K2V2V6</accession>
<sequence>MPPIQMFLTFSITINFLFGITVVIKRVKGFEMNIED</sequence>
<keyword evidence="1" id="KW-1133">Transmembrane helix</keyword>
<feature type="transmembrane region" description="Helical" evidence="1">
    <location>
        <begin position="6"/>
        <end position="24"/>
    </location>
</feature>
<reference evidence="2" key="1">
    <citation type="submission" date="2014-05" db="EMBL/GenBank/DDBJ databases">
        <authorList>
            <person name="Chronopoulou M."/>
        </authorList>
    </citation>
    <scope>NUCLEOTIDE SEQUENCE</scope>
    <source>
        <tissue evidence="2">Whole organism</tissue>
    </source>
</reference>
<keyword evidence="1" id="KW-0472">Membrane</keyword>
<organism evidence="2">
    <name type="scientific">Lepeophtheirus salmonis</name>
    <name type="common">Salmon louse</name>
    <name type="synonym">Caligus salmonis</name>
    <dbReference type="NCBI Taxonomy" id="72036"/>
    <lineage>
        <taxon>Eukaryota</taxon>
        <taxon>Metazoa</taxon>
        <taxon>Ecdysozoa</taxon>
        <taxon>Arthropoda</taxon>
        <taxon>Crustacea</taxon>
        <taxon>Multicrustacea</taxon>
        <taxon>Hexanauplia</taxon>
        <taxon>Copepoda</taxon>
        <taxon>Siphonostomatoida</taxon>
        <taxon>Caligidae</taxon>
        <taxon>Lepeophtheirus</taxon>
    </lineage>
</organism>
<evidence type="ECO:0000256" key="1">
    <source>
        <dbReference type="SAM" id="Phobius"/>
    </source>
</evidence>
<proteinExistence type="predicted"/>
<keyword evidence="1" id="KW-0812">Transmembrane</keyword>
<dbReference type="AlphaFoldDB" id="A0A0K2V2V6"/>
<protein>
    <submittedName>
        <fullName evidence="2">Uncharacterized protein</fullName>
    </submittedName>
</protein>
<evidence type="ECO:0000313" key="2">
    <source>
        <dbReference type="EMBL" id="CDW44650.1"/>
    </source>
</evidence>